<evidence type="ECO:0008006" key="3">
    <source>
        <dbReference type="Google" id="ProtNLM"/>
    </source>
</evidence>
<protein>
    <recommendedName>
        <fullName evidence="3">HEPN domain-containing protein</fullName>
    </recommendedName>
</protein>
<organism evidence="1 2">
    <name type="scientific">Seohaeicola saemankumensis</name>
    <dbReference type="NCBI Taxonomy" id="481181"/>
    <lineage>
        <taxon>Bacteria</taxon>
        <taxon>Pseudomonadati</taxon>
        <taxon>Pseudomonadota</taxon>
        <taxon>Alphaproteobacteria</taxon>
        <taxon>Rhodobacterales</taxon>
        <taxon>Roseobacteraceae</taxon>
        <taxon>Seohaeicola</taxon>
    </lineage>
</organism>
<accession>A0ABW3TBH9</accession>
<evidence type="ECO:0000313" key="2">
    <source>
        <dbReference type="Proteomes" id="UP001597151"/>
    </source>
</evidence>
<proteinExistence type="predicted"/>
<dbReference type="EMBL" id="JBHTKR010000003">
    <property type="protein sequence ID" value="MFD1194494.1"/>
    <property type="molecule type" value="Genomic_DNA"/>
</dbReference>
<sequence>MSKNDPEKSYPGDNAAVQDILRLAEAYHAAATALFQNAQRGAPLSYAPARLCSIHAIELCLNAFLRSRGVPNSEIRARVHNLADTTFIDALRLRKKTADHLVAMTEKREYLISRYAPEFVEQHSELNRLTATLNEVMSKVTKYIFLGR</sequence>
<gene>
    <name evidence="1" type="ORF">ACFQ3C_07415</name>
</gene>
<evidence type="ECO:0000313" key="1">
    <source>
        <dbReference type="EMBL" id="MFD1194494.1"/>
    </source>
</evidence>
<name>A0ABW3TBH9_9RHOB</name>
<comment type="caution">
    <text evidence="1">The sequence shown here is derived from an EMBL/GenBank/DDBJ whole genome shotgun (WGS) entry which is preliminary data.</text>
</comment>
<reference evidence="2" key="1">
    <citation type="journal article" date="2019" name="Int. J. Syst. Evol. Microbiol.">
        <title>The Global Catalogue of Microorganisms (GCM) 10K type strain sequencing project: providing services to taxonomists for standard genome sequencing and annotation.</title>
        <authorList>
            <consortium name="The Broad Institute Genomics Platform"/>
            <consortium name="The Broad Institute Genome Sequencing Center for Infectious Disease"/>
            <person name="Wu L."/>
            <person name="Ma J."/>
        </authorList>
    </citation>
    <scope>NUCLEOTIDE SEQUENCE [LARGE SCALE GENOMIC DNA]</scope>
    <source>
        <strain evidence="2">CCUG 55328</strain>
    </source>
</reference>
<dbReference type="RefSeq" id="WP_380791149.1">
    <property type="nucleotide sequence ID" value="NZ_JBHTKR010000003.1"/>
</dbReference>
<keyword evidence="2" id="KW-1185">Reference proteome</keyword>
<dbReference type="Proteomes" id="UP001597151">
    <property type="component" value="Unassembled WGS sequence"/>
</dbReference>